<keyword evidence="4" id="KW-1185">Reference proteome</keyword>
<evidence type="ECO:0000313" key="4">
    <source>
        <dbReference type="Proteomes" id="UP000295136"/>
    </source>
</evidence>
<gene>
    <name evidence="3" type="ORF">E1295_36165</name>
</gene>
<feature type="region of interest" description="Disordered" evidence="1">
    <location>
        <begin position="64"/>
        <end position="83"/>
    </location>
</feature>
<dbReference type="AlphaFoldDB" id="A0A4R5EL24"/>
<sequence length="148" mass="16158">MSEHRRSNVEPAPHVATLVADSDVLIAGLFSAKRKNHSDLMDDLAEEISNLGGRVVRRFVQRRGISGGKKGQAPGGRANMDQPYSARTLMSTGKVREIAEACTETQATAVVFFNDLTDRQRTVLTEILGCPALSRSDLQRSLDHPSAR</sequence>
<organism evidence="3 4">
    <name type="scientific">Nonomuraea mesophila</name>
    <dbReference type="NCBI Taxonomy" id="2530382"/>
    <lineage>
        <taxon>Bacteria</taxon>
        <taxon>Bacillati</taxon>
        <taxon>Actinomycetota</taxon>
        <taxon>Actinomycetes</taxon>
        <taxon>Streptosporangiales</taxon>
        <taxon>Streptosporangiaceae</taxon>
        <taxon>Nonomuraea</taxon>
    </lineage>
</organism>
<dbReference type="Proteomes" id="UP000295136">
    <property type="component" value="Unassembled WGS sequence"/>
</dbReference>
<protein>
    <recommendedName>
        <fullName evidence="2">GTPase HflX N-terminal domain-containing protein</fullName>
    </recommendedName>
</protein>
<evidence type="ECO:0000256" key="1">
    <source>
        <dbReference type="SAM" id="MobiDB-lite"/>
    </source>
</evidence>
<evidence type="ECO:0000313" key="3">
    <source>
        <dbReference type="EMBL" id="TDE35371.1"/>
    </source>
</evidence>
<feature type="compositionally biased region" description="Gly residues" evidence="1">
    <location>
        <begin position="65"/>
        <end position="74"/>
    </location>
</feature>
<comment type="caution">
    <text evidence="3">The sequence shown here is derived from an EMBL/GenBank/DDBJ whole genome shotgun (WGS) entry which is preliminary data.</text>
</comment>
<dbReference type="InterPro" id="IPR025121">
    <property type="entry name" value="GTPase_HflX_N"/>
</dbReference>
<accession>A0A4R5EL24</accession>
<name>A0A4R5EL24_9ACTN</name>
<feature type="domain" description="GTPase HflX N-terminal" evidence="2">
    <location>
        <begin position="85"/>
        <end position="138"/>
    </location>
</feature>
<reference evidence="3 4" key="1">
    <citation type="submission" date="2019-03" db="EMBL/GenBank/DDBJ databases">
        <title>Draft genome sequences of novel Actinobacteria.</title>
        <authorList>
            <person name="Sahin N."/>
            <person name="Ay H."/>
            <person name="Saygin H."/>
        </authorList>
    </citation>
    <scope>NUCLEOTIDE SEQUENCE [LARGE SCALE GENOMIC DNA]</scope>
    <source>
        <strain evidence="3 4">6K102</strain>
    </source>
</reference>
<dbReference type="EMBL" id="SMLD01000140">
    <property type="protein sequence ID" value="TDE35371.1"/>
    <property type="molecule type" value="Genomic_DNA"/>
</dbReference>
<evidence type="ECO:0000259" key="2">
    <source>
        <dbReference type="Pfam" id="PF13167"/>
    </source>
</evidence>
<proteinExistence type="predicted"/>
<dbReference type="Pfam" id="PF13167">
    <property type="entry name" value="GTP-bdg_N"/>
    <property type="match status" value="1"/>
</dbReference>